<name>A0A4Z2HTK5_9TELE</name>
<proteinExistence type="predicted"/>
<dbReference type="EMBL" id="SRLO01000187">
    <property type="protein sequence ID" value="TNN68645.1"/>
    <property type="molecule type" value="Genomic_DNA"/>
</dbReference>
<gene>
    <name evidence="1" type="ORF">EYF80_021159</name>
</gene>
<reference evidence="1 2" key="1">
    <citation type="submission" date="2019-03" db="EMBL/GenBank/DDBJ databases">
        <title>First draft genome of Liparis tanakae, snailfish: a comprehensive survey of snailfish specific genes.</title>
        <authorList>
            <person name="Kim W."/>
            <person name="Song I."/>
            <person name="Jeong J.-H."/>
            <person name="Kim D."/>
            <person name="Kim S."/>
            <person name="Ryu S."/>
            <person name="Song J.Y."/>
            <person name="Lee S.K."/>
        </authorList>
    </citation>
    <scope>NUCLEOTIDE SEQUENCE [LARGE SCALE GENOMIC DNA]</scope>
    <source>
        <tissue evidence="1">Muscle</tissue>
    </source>
</reference>
<evidence type="ECO:0000313" key="1">
    <source>
        <dbReference type="EMBL" id="TNN68645.1"/>
    </source>
</evidence>
<dbReference type="OrthoDB" id="2339771at2759"/>
<protein>
    <submittedName>
        <fullName evidence="1">Uncharacterized protein</fullName>
    </submittedName>
</protein>
<dbReference type="AlphaFoldDB" id="A0A4Z2HTK5"/>
<sequence>MDRTSAVHAPVGGAGRFSDCVGVVGRKRMQIPQLTKATLDVRHRVAQLHHLLRFVFTTPPQLCGMATAIKGDTIGGSARVHGIDLPREQPIMDAPESSCGTKRKTKKIIIIIIIISTGVGVHSCRLTSDFSSYDEWQRNFIRKNADCHLHVAEGNLGQQEEACRVRLGVQAVEQWRFLHAKVVRYQGVEAIGEIQDLGLGLRV</sequence>
<keyword evidence="2" id="KW-1185">Reference proteome</keyword>
<accession>A0A4Z2HTK5</accession>
<comment type="caution">
    <text evidence="1">The sequence shown here is derived from an EMBL/GenBank/DDBJ whole genome shotgun (WGS) entry which is preliminary data.</text>
</comment>
<dbReference type="Proteomes" id="UP000314294">
    <property type="component" value="Unassembled WGS sequence"/>
</dbReference>
<organism evidence="1 2">
    <name type="scientific">Liparis tanakae</name>
    <name type="common">Tanaka's snailfish</name>
    <dbReference type="NCBI Taxonomy" id="230148"/>
    <lineage>
        <taxon>Eukaryota</taxon>
        <taxon>Metazoa</taxon>
        <taxon>Chordata</taxon>
        <taxon>Craniata</taxon>
        <taxon>Vertebrata</taxon>
        <taxon>Euteleostomi</taxon>
        <taxon>Actinopterygii</taxon>
        <taxon>Neopterygii</taxon>
        <taxon>Teleostei</taxon>
        <taxon>Neoteleostei</taxon>
        <taxon>Acanthomorphata</taxon>
        <taxon>Eupercaria</taxon>
        <taxon>Perciformes</taxon>
        <taxon>Cottioidei</taxon>
        <taxon>Cottales</taxon>
        <taxon>Liparidae</taxon>
        <taxon>Liparis</taxon>
    </lineage>
</organism>
<evidence type="ECO:0000313" key="2">
    <source>
        <dbReference type="Proteomes" id="UP000314294"/>
    </source>
</evidence>